<dbReference type="RefSeq" id="WP_138772506.1">
    <property type="nucleotide sequence ID" value="NZ_JBHSSX010000131.1"/>
</dbReference>
<dbReference type="InterPro" id="IPR010260">
    <property type="entry name" value="AlpA"/>
</dbReference>
<comment type="caution">
    <text evidence="1">The sequence shown here is derived from an EMBL/GenBank/DDBJ whole genome shotgun (WGS) entry which is preliminary data.</text>
</comment>
<dbReference type="PANTHER" id="PTHR36154">
    <property type="entry name" value="DNA-BINDING TRANSCRIPTIONAL ACTIVATOR ALPA"/>
    <property type="match status" value="1"/>
</dbReference>
<sequence length="82" mass="9490">MSRQAPLSTNLAKEIQVIRRPEVERLTGLSRSTIYAKMDPKSAYFDPSWPKKVSLGRRSVGWYRHEIIEWVESRTISAAREA</sequence>
<dbReference type="Gene3D" id="1.10.238.160">
    <property type="match status" value="1"/>
</dbReference>
<dbReference type="InterPro" id="IPR052931">
    <property type="entry name" value="Prophage_regulatory_activator"/>
</dbReference>
<protein>
    <submittedName>
        <fullName evidence="1">AlpA family phage regulatory protein</fullName>
    </submittedName>
</protein>
<reference evidence="1 2" key="1">
    <citation type="submission" date="2019-05" db="EMBL/GenBank/DDBJ databases">
        <title>Genome of Alcanivorax gelatiniphagus, an oil degrading marine bacteria.</title>
        <authorList>
            <person name="Kwon K.K."/>
        </authorList>
    </citation>
    <scope>NUCLEOTIDE SEQUENCE [LARGE SCALE GENOMIC DNA]</scope>
    <source>
        <strain evidence="1 2">MEBiC 08158</strain>
    </source>
</reference>
<dbReference type="Pfam" id="PF05930">
    <property type="entry name" value="Phage_AlpA"/>
    <property type="match status" value="1"/>
</dbReference>
<keyword evidence="2" id="KW-1185">Reference proteome</keyword>
<dbReference type="PANTHER" id="PTHR36154:SF1">
    <property type="entry name" value="DNA-BINDING TRANSCRIPTIONAL ACTIVATOR ALPA"/>
    <property type="match status" value="1"/>
</dbReference>
<name>A0ABY2XMI7_9GAMM</name>
<proteinExistence type="predicted"/>
<gene>
    <name evidence="1" type="ORF">FGS76_10040</name>
</gene>
<evidence type="ECO:0000313" key="2">
    <source>
        <dbReference type="Proteomes" id="UP000739180"/>
    </source>
</evidence>
<evidence type="ECO:0000313" key="1">
    <source>
        <dbReference type="EMBL" id="TMW12569.1"/>
    </source>
</evidence>
<dbReference type="Proteomes" id="UP000739180">
    <property type="component" value="Unassembled WGS sequence"/>
</dbReference>
<dbReference type="EMBL" id="VCQT01000032">
    <property type="protein sequence ID" value="TMW12569.1"/>
    <property type="molecule type" value="Genomic_DNA"/>
</dbReference>
<accession>A0ABY2XMI7</accession>
<organism evidence="1 2">
    <name type="scientific">Alloalcanivorax gelatiniphagus</name>
    <dbReference type="NCBI Taxonomy" id="1194167"/>
    <lineage>
        <taxon>Bacteria</taxon>
        <taxon>Pseudomonadati</taxon>
        <taxon>Pseudomonadota</taxon>
        <taxon>Gammaproteobacteria</taxon>
        <taxon>Oceanospirillales</taxon>
        <taxon>Alcanivoracaceae</taxon>
        <taxon>Alloalcanivorax</taxon>
    </lineage>
</organism>